<accession>A0A0L7L2N6</accession>
<evidence type="ECO:0000256" key="1">
    <source>
        <dbReference type="SAM" id="MobiDB-lite"/>
    </source>
</evidence>
<dbReference type="AlphaFoldDB" id="A0A0L7L2N6"/>
<organism evidence="2 3">
    <name type="scientific">Operophtera brumata</name>
    <name type="common">Winter moth</name>
    <name type="synonym">Phalaena brumata</name>
    <dbReference type="NCBI Taxonomy" id="104452"/>
    <lineage>
        <taxon>Eukaryota</taxon>
        <taxon>Metazoa</taxon>
        <taxon>Ecdysozoa</taxon>
        <taxon>Arthropoda</taxon>
        <taxon>Hexapoda</taxon>
        <taxon>Insecta</taxon>
        <taxon>Pterygota</taxon>
        <taxon>Neoptera</taxon>
        <taxon>Endopterygota</taxon>
        <taxon>Lepidoptera</taxon>
        <taxon>Glossata</taxon>
        <taxon>Ditrysia</taxon>
        <taxon>Geometroidea</taxon>
        <taxon>Geometridae</taxon>
        <taxon>Larentiinae</taxon>
        <taxon>Operophtera</taxon>
    </lineage>
</organism>
<gene>
    <name evidence="2" type="ORF">OBRU01_16532</name>
</gene>
<feature type="region of interest" description="Disordered" evidence="1">
    <location>
        <begin position="452"/>
        <end position="471"/>
    </location>
</feature>
<feature type="region of interest" description="Disordered" evidence="1">
    <location>
        <begin position="90"/>
        <end position="131"/>
    </location>
</feature>
<evidence type="ECO:0000313" key="2">
    <source>
        <dbReference type="EMBL" id="KOB69670.1"/>
    </source>
</evidence>
<feature type="compositionally biased region" description="Basic and acidic residues" evidence="1">
    <location>
        <begin position="90"/>
        <end position="102"/>
    </location>
</feature>
<reference evidence="2 3" key="1">
    <citation type="journal article" date="2015" name="Genome Biol. Evol.">
        <title>The genome of winter moth (Operophtera brumata) provides a genomic perspective on sexual dimorphism and phenology.</title>
        <authorList>
            <person name="Derks M.F."/>
            <person name="Smit S."/>
            <person name="Salis L."/>
            <person name="Schijlen E."/>
            <person name="Bossers A."/>
            <person name="Mateman C."/>
            <person name="Pijl A.S."/>
            <person name="de Ridder D."/>
            <person name="Groenen M.A."/>
            <person name="Visser M.E."/>
            <person name="Megens H.J."/>
        </authorList>
    </citation>
    <scope>NUCLEOTIDE SEQUENCE [LARGE SCALE GENOMIC DNA]</scope>
    <source>
        <strain evidence="2">WM2013NL</strain>
        <tissue evidence="2">Head and thorax</tissue>
    </source>
</reference>
<keyword evidence="2" id="KW-0695">RNA-directed DNA polymerase</keyword>
<dbReference type="PANTHER" id="PTHR47331:SF5">
    <property type="entry name" value="RIBONUCLEASE H"/>
    <property type="match status" value="1"/>
</dbReference>
<proteinExistence type="predicted"/>
<name>A0A0L7L2N6_OPEBR</name>
<keyword evidence="2" id="KW-0808">Transferase</keyword>
<comment type="caution">
    <text evidence="2">The sequence shown here is derived from an EMBL/GenBank/DDBJ whole genome shotgun (WGS) entry which is preliminary data.</text>
</comment>
<keyword evidence="3" id="KW-1185">Reference proteome</keyword>
<dbReference type="EMBL" id="JTDY01003364">
    <property type="protein sequence ID" value="KOB69670.1"/>
    <property type="molecule type" value="Genomic_DNA"/>
</dbReference>
<sequence>MKSLPRLTDNPQDVCIFSSRVNNIVAVVKTLNRPHYLYNPETVRATVDKMTSAMRYRWYDYAAETKEDEPDLIKISAFLSREAELCSRYAKAETTNERDRSPSQKKPQRAYATSSDAPSKSKCRKPPPQANQIEAISNVSERWEEAKKLNLCFRCLHKRGFRHRCRYQACVTDSCQGSHHPLLHSERRPDTEMAVEERGDGATTSEVVTTTRPHTLEKAFLKVIPIRIQGPAGGMDTFALLDEGSIVTLVEDEVARAVGATGPKEPFNIEGVAGAQISASTSMCVSLRITGRHANKVHEIKARTINRLHLSPQTIDESIIEQCKHLQDIAKDLIYQDGTPTILIGQDNWHIIISRSVKSGARGQPAASLTELGWVLHGLYSRTVLAWLRAGPRTYKPFVAHRVSEVEEETKVGEWRWVPTALNVADDATRGTPSDFGPDHRWFRGPDFLYHSEESWPREPEPTEPSPTVHG</sequence>
<dbReference type="STRING" id="104452.A0A0L7L2N6"/>
<dbReference type="PANTHER" id="PTHR47331">
    <property type="entry name" value="PHD-TYPE DOMAIN-CONTAINING PROTEIN"/>
    <property type="match status" value="1"/>
</dbReference>
<evidence type="ECO:0000313" key="3">
    <source>
        <dbReference type="Proteomes" id="UP000037510"/>
    </source>
</evidence>
<dbReference type="GO" id="GO:0003964">
    <property type="term" value="F:RNA-directed DNA polymerase activity"/>
    <property type="evidence" value="ECO:0007669"/>
    <property type="project" value="UniProtKB-KW"/>
</dbReference>
<dbReference type="Proteomes" id="UP000037510">
    <property type="component" value="Unassembled WGS sequence"/>
</dbReference>
<feature type="compositionally biased region" description="Basic and acidic residues" evidence="1">
    <location>
        <begin position="452"/>
        <end position="461"/>
    </location>
</feature>
<keyword evidence="2" id="KW-0548">Nucleotidyltransferase</keyword>
<protein>
    <submittedName>
        <fullName evidence="2">Reverse transcriptase</fullName>
    </submittedName>
</protein>